<dbReference type="InterPro" id="IPR018076">
    <property type="entry name" value="T2SS_GspF_dom"/>
</dbReference>
<dbReference type="RefSeq" id="WP_009608040.1">
    <property type="nucleotide sequence ID" value="NZ_AP031442.1"/>
</dbReference>
<evidence type="ECO:0000313" key="9">
    <source>
        <dbReference type="EMBL" id="RDB70587.1"/>
    </source>
</evidence>
<sequence length="322" mass="33219">MEAHVVLGGVGVLAAFGCGAAASASVAGRARRRTASLVGEGDVGSSRVAWLLRNGVGWTRPVTRALLGNRALAALMREAVGVVDARGLMTTEESLLSVWIAAMVGAGMCAGAAAGSVVCGIAVAVCACACAVVWLRTVQDKRRDALREGIPDALRSMAVCFQAGLSLLQTFQQVASEVQGPLGTLFARAAHQLETGEGAGRALEVLRRGSSVAELAFVAVALDVQHQAGGSMKQVLDAARDTVQSEIELRRALRVQTAQAKLSARVVSVLPFVLIAVFSLVSEGFLDPFFASPMGMALLAIALGMQAAGIVAVRRMLAVEVG</sequence>
<accession>A0A369N014</accession>
<comment type="subcellular location">
    <subcellularLocation>
        <location evidence="1">Cell membrane</location>
        <topology evidence="1">Multi-pass membrane protein</topology>
    </subcellularLocation>
</comment>
<dbReference type="EMBL" id="PPTY01000027">
    <property type="protein sequence ID" value="RDB83042.1"/>
    <property type="molecule type" value="Genomic_DNA"/>
</dbReference>
<dbReference type="GO" id="GO:0005886">
    <property type="term" value="C:plasma membrane"/>
    <property type="evidence" value="ECO:0007669"/>
    <property type="project" value="UniProtKB-SubCell"/>
</dbReference>
<feature type="transmembrane region" description="Helical" evidence="6">
    <location>
        <begin position="262"/>
        <end position="282"/>
    </location>
</feature>
<dbReference type="PANTHER" id="PTHR35007">
    <property type="entry name" value="INTEGRAL MEMBRANE PROTEIN-RELATED"/>
    <property type="match status" value="1"/>
</dbReference>
<evidence type="ECO:0000259" key="7">
    <source>
        <dbReference type="Pfam" id="PF00482"/>
    </source>
</evidence>
<dbReference type="AlphaFoldDB" id="A0A369N014"/>
<evidence type="ECO:0000313" key="10">
    <source>
        <dbReference type="EMBL" id="RDB75436.1"/>
    </source>
</evidence>
<reference evidence="14 15" key="2">
    <citation type="journal article" date="2018" name="Elife">
        <title>Discovery and characterization of a prevalent human gut bacterial enzyme sufficient for the inactivation of a family of plant toxins.</title>
        <authorList>
            <person name="Koppel N."/>
            <person name="Bisanz J.E."/>
            <person name="Pandelia M.E."/>
            <person name="Turnbaugh P.J."/>
            <person name="Balskus E.P."/>
        </authorList>
    </citation>
    <scope>NUCLEOTIDE SEQUENCE [LARGE SCALE GENOMIC DNA]</scope>
    <source>
        <strain evidence="12 16">16A</strain>
        <strain evidence="11 15">FAA1-1-60AUCSF</strain>
        <strain evidence="10 14">MR1 #12</strain>
        <strain evidence="9 17">W1 BHI 6</strain>
    </source>
</reference>
<evidence type="ECO:0000256" key="4">
    <source>
        <dbReference type="ARBA" id="ARBA00022989"/>
    </source>
</evidence>
<name>A0A369N014_EGGLN</name>
<dbReference type="EMBL" id="PPUQ01000016">
    <property type="protein sequence ID" value="RDC36725.1"/>
    <property type="molecule type" value="Genomic_DNA"/>
</dbReference>
<dbReference type="Proteomes" id="UP000253752">
    <property type="component" value="Unassembled WGS sequence"/>
</dbReference>
<reference evidence="13" key="3">
    <citation type="submission" date="2019-06" db="EMBL/GenBank/DDBJ databases">
        <authorList>
            <person name="Bisanz J.E."/>
            <person name="Turnbaugh P.J."/>
        </authorList>
    </citation>
    <scope>NUCLEOTIDE SEQUENCE</scope>
    <source>
        <strain evidence="13">SECO-MT75m2</strain>
    </source>
</reference>
<dbReference type="EMBL" id="PPTX01000028">
    <property type="protein sequence ID" value="RDB75436.1"/>
    <property type="molecule type" value="Genomic_DNA"/>
</dbReference>
<evidence type="ECO:0000313" key="12">
    <source>
        <dbReference type="EMBL" id="RDC36725.1"/>
    </source>
</evidence>
<protein>
    <submittedName>
        <fullName evidence="11">Type II secretion system protein</fullName>
    </submittedName>
</protein>
<reference evidence="13 18" key="1">
    <citation type="journal article" date="2005" name="Appl. Environ. Microbiol.">
        <title>Intestinal bacterial communities that produce active estrogen-like compounds enterodiol and enterolactone in humans.</title>
        <authorList>
            <person name="Clavel T."/>
            <person name="Henderson G."/>
            <person name="Alpert C.A."/>
            <person name="Philippe C."/>
            <person name="Rigottier-Gois L."/>
            <person name="Dore J."/>
            <person name="Blaut M."/>
        </authorList>
    </citation>
    <scope>NUCLEOTIDE SEQUENCE [LARGE SCALE GENOMIC DNA]</scope>
    <source>
        <strain evidence="13 18">SECO-MT75m2</strain>
    </source>
</reference>
<keyword evidence="2" id="KW-1003">Cell membrane</keyword>
<keyword evidence="5 6" id="KW-0472">Membrane</keyword>
<keyword evidence="3 6" id="KW-0812">Transmembrane</keyword>
<evidence type="ECO:0000313" key="18">
    <source>
        <dbReference type="Proteomes" id="UP000312594"/>
    </source>
</evidence>
<dbReference type="Proteomes" id="UP000253915">
    <property type="component" value="Unassembled WGS sequence"/>
</dbReference>
<evidence type="ECO:0000256" key="5">
    <source>
        <dbReference type="ARBA" id="ARBA00023136"/>
    </source>
</evidence>
<dbReference type="Proteomes" id="UP000253857">
    <property type="component" value="Unassembled WGS sequence"/>
</dbReference>
<feature type="domain" description="Type II secretion system protein GspF" evidence="7">
    <location>
        <begin position="153"/>
        <end position="278"/>
    </location>
</feature>
<dbReference type="EMBL" id="PPTU01000009">
    <property type="protein sequence ID" value="RDB70587.1"/>
    <property type="molecule type" value="Genomic_DNA"/>
</dbReference>
<dbReference type="PANTHER" id="PTHR35007:SF1">
    <property type="entry name" value="PILUS ASSEMBLY PROTEIN"/>
    <property type="match status" value="1"/>
</dbReference>
<proteinExistence type="predicted"/>
<comment type="caution">
    <text evidence="11">The sequence shown here is derived from an EMBL/GenBank/DDBJ whole genome shotgun (WGS) entry which is preliminary data.</text>
</comment>
<evidence type="ECO:0000313" key="13">
    <source>
        <dbReference type="EMBL" id="TNU90396.1"/>
    </source>
</evidence>
<dbReference type="Pfam" id="PF00482">
    <property type="entry name" value="T2SSF"/>
    <property type="match status" value="1"/>
</dbReference>
<feature type="transmembrane region" description="Helical" evidence="6">
    <location>
        <begin position="294"/>
        <end position="313"/>
    </location>
</feature>
<dbReference type="Proteomes" id="UP000436429">
    <property type="component" value="Unassembled WGS sequence"/>
</dbReference>
<evidence type="ECO:0000313" key="15">
    <source>
        <dbReference type="Proteomes" id="UP000253857"/>
    </source>
</evidence>
<evidence type="ECO:0000313" key="14">
    <source>
        <dbReference type="Proteomes" id="UP000253752"/>
    </source>
</evidence>
<keyword evidence="4 6" id="KW-1133">Transmembrane helix</keyword>
<evidence type="ECO:0000313" key="8">
    <source>
        <dbReference type="EMBL" id="MVN33783.1"/>
    </source>
</evidence>
<evidence type="ECO:0000313" key="19">
    <source>
        <dbReference type="Proteomes" id="UP000436429"/>
    </source>
</evidence>
<evidence type="ECO:0000256" key="2">
    <source>
        <dbReference type="ARBA" id="ARBA00022475"/>
    </source>
</evidence>
<dbReference type="GeneID" id="69510004"/>
<evidence type="ECO:0000313" key="17">
    <source>
        <dbReference type="Proteomes" id="UP000253970"/>
    </source>
</evidence>
<reference evidence="8 19" key="4">
    <citation type="submission" date="2019-11" db="EMBL/GenBank/DDBJ databases">
        <title>Whole genome shotgun sequencing (WGS) data from Adlercreutzia equolifaciens ResAG-91, Eggerthella lenta MRI-F36, MRI-F37, MRI-F40, ResAG-49, ResAG-88, ResAG-121, ResAG-145, and Gordonibacter sp. ResAG-5, ResAG-26, ResAG-43, ResAG-50, ResAG-59.</title>
        <authorList>
            <person name="Stoll D.A."/>
            <person name="Danylec N."/>
            <person name="Franz C.M.A.P."/>
            <person name="Huch M."/>
        </authorList>
    </citation>
    <scope>NUCLEOTIDE SEQUENCE [LARGE SCALE GENOMIC DNA]</scope>
    <source>
        <strain evidence="8 19">ResAG-88</strain>
    </source>
</reference>
<evidence type="ECO:0000256" key="3">
    <source>
        <dbReference type="ARBA" id="ARBA00022692"/>
    </source>
</evidence>
<organism evidence="11 15">
    <name type="scientific">Eggerthella lenta</name>
    <name type="common">Eubacterium lentum</name>
    <dbReference type="NCBI Taxonomy" id="84112"/>
    <lineage>
        <taxon>Bacteria</taxon>
        <taxon>Bacillati</taxon>
        <taxon>Actinomycetota</taxon>
        <taxon>Coriobacteriia</taxon>
        <taxon>Eggerthellales</taxon>
        <taxon>Eggerthellaceae</taxon>
        <taxon>Eggerthella</taxon>
    </lineage>
</organism>
<evidence type="ECO:0000256" key="6">
    <source>
        <dbReference type="SAM" id="Phobius"/>
    </source>
</evidence>
<feature type="transmembrane region" description="Helical" evidence="6">
    <location>
        <begin position="120"/>
        <end position="138"/>
    </location>
</feature>
<evidence type="ECO:0000256" key="1">
    <source>
        <dbReference type="ARBA" id="ARBA00004651"/>
    </source>
</evidence>
<dbReference type="OMA" id="TIESMWH"/>
<evidence type="ECO:0000313" key="16">
    <source>
        <dbReference type="Proteomes" id="UP000253915"/>
    </source>
</evidence>
<dbReference type="EMBL" id="VEVP01000018">
    <property type="protein sequence ID" value="TNU90396.1"/>
    <property type="molecule type" value="Genomic_DNA"/>
</dbReference>
<dbReference type="Gene3D" id="1.20.81.30">
    <property type="entry name" value="Type II secretion system (T2SS), domain F"/>
    <property type="match status" value="1"/>
</dbReference>
<gene>
    <name evidence="12" type="ORF">C1853_11135</name>
    <name evidence="11" type="ORF">C1871_12285</name>
    <name evidence="10" type="ORF">C1872_14135</name>
    <name evidence="9" type="ORF">C1875_07425</name>
    <name evidence="13" type="ORF">FIC87_08855</name>
    <name evidence="8" type="ORF">GO726_11515</name>
</gene>
<evidence type="ECO:0000313" key="11">
    <source>
        <dbReference type="EMBL" id="RDB83042.1"/>
    </source>
</evidence>
<dbReference type="Proteomes" id="UP000253970">
    <property type="component" value="Unassembled WGS sequence"/>
</dbReference>
<feature type="transmembrane region" description="Helical" evidence="6">
    <location>
        <begin position="6"/>
        <end position="27"/>
    </location>
</feature>
<dbReference type="Proteomes" id="UP000312594">
    <property type="component" value="Unassembled WGS sequence"/>
</dbReference>
<dbReference type="InterPro" id="IPR042094">
    <property type="entry name" value="T2SS_GspF_sf"/>
</dbReference>
<feature type="transmembrane region" description="Helical" evidence="6">
    <location>
        <begin position="95"/>
        <end position="114"/>
    </location>
</feature>
<dbReference type="EMBL" id="WPOM01000025">
    <property type="protein sequence ID" value="MVN33783.1"/>
    <property type="molecule type" value="Genomic_DNA"/>
</dbReference>